<organism evidence="2 3">
    <name type="scientific">[Actinomadura] parvosata subsp. kistnae</name>
    <dbReference type="NCBI Taxonomy" id="1909395"/>
    <lineage>
        <taxon>Bacteria</taxon>
        <taxon>Bacillati</taxon>
        <taxon>Actinomycetota</taxon>
        <taxon>Actinomycetes</taxon>
        <taxon>Streptosporangiales</taxon>
        <taxon>Streptosporangiaceae</taxon>
        <taxon>Nonomuraea</taxon>
    </lineage>
</organism>
<name>A0A1V0AHM2_9ACTN</name>
<dbReference type="OrthoDB" id="4457504at2"/>
<dbReference type="InterPro" id="IPR036291">
    <property type="entry name" value="NAD(P)-bd_dom_sf"/>
</dbReference>
<protein>
    <recommendedName>
        <fullName evidence="1">NAD(P)-binding domain-containing protein</fullName>
    </recommendedName>
</protein>
<dbReference type="RefSeq" id="WP_080045992.1">
    <property type="nucleotide sequence ID" value="NZ_CP017717.1"/>
</dbReference>
<dbReference type="Pfam" id="PF13460">
    <property type="entry name" value="NAD_binding_10"/>
    <property type="match status" value="1"/>
</dbReference>
<dbReference type="Gene3D" id="3.90.25.10">
    <property type="entry name" value="UDP-galactose 4-epimerase, domain 1"/>
    <property type="match status" value="1"/>
</dbReference>
<dbReference type="SUPFAM" id="SSF51735">
    <property type="entry name" value="NAD(P)-binding Rossmann-fold domains"/>
    <property type="match status" value="1"/>
</dbReference>
<dbReference type="PANTHER" id="PTHR43162:SF1">
    <property type="entry name" value="PRESTALK A DIFFERENTIATION PROTEIN A"/>
    <property type="match status" value="1"/>
</dbReference>
<dbReference type="AlphaFoldDB" id="A0A1V0AHM2"/>
<gene>
    <name evidence="2" type="ORF">BKM31_56315</name>
</gene>
<evidence type="ECO:0000313" key="3">
    <source>
        <dbReference type="Proteomes" id="UP000190797"/>
    </source>
</evidence>
<dbReference type="KEGG" id="noa:BKM31_56315"/>
<evidence type="ECO:0000259" key="1">
    <source>
        <dbReference type="Pfam" id="PF13460"/>
    </source>
</evidence>
<accession>A0A1V0AHM2</accession>
<dbReference type="Proteomes" id="UP000190797">
    <property type="component" value="Chromosome"/>
</dbReference>
<reference evidence="3" key="1">
    <citation type="journal article" date="2017" name="Med. Chem. Commun.">
        <title>Nonomuraea sp. ATCC 55076 harbours the largest actinomycete chromosome to date and the kistamicin biosynthetic gene cluster.</title>
        <authorList>
            <person name="Nazari B."/>
            <person name="Forneris C.C."/>
            <person name="Gibson M.I."/>
            <person name="Moon K."/>
            <person name="Schramma K.R."/>
            <person name="Seyedsayamdost M.R."/>
        </authorList>
    </citation>
    <scope>NUCLEOTIDE SEQUENCE [LARGE SCALE GENOMIC DNA]</scope>
    <source>
        <strain evidence="3">ATCC 55076</strain>
    </source>
</reference>
<dbReference type="PANTHER" id="PTHR43162">
    <property type="match status" value="1"/>
</dbReference>
<dbReference type="InterPro" id="IPR051604">
    <property type="entry name" value="Ergot_Alk_Oxidoreductase"/>
</dbReference>
<keyword evidence="3" id="KW-1185">Reference proteome</keyword>
<feature type="domain" description="NAD(P)-binding" evidence="1">
    <location>
        <begin position="6"/>
        <end position="178"/>
    </location>
</feature>
<dbReference type="EMBL" id="CP017717">
    <property type="protein sequence ID" value="AQZ69602.1"/>
    <property type="molecule type" value="Genomic_DNA"/>
</dbReference>
<dbReference type="Gene3D" id="3.40.50.720">
    <property type="entry name" value="NAD(P)-binding Rossmann-like Domain"/>
    <property type="match status" value="1"/>
</dbReference>
<dbReference type="InterPro" id="IPR016040">
    <property type="entry name" value="NAD(P)-bd_dom"/>
</dbReference>
<dbReference type="STRING" id="1909395.BKM31_56315"/>
<evidence type="ECO:0000313" key="2">
    <source>
        <dbReference type="EMBL" id="AQZ69602.1"/>
    </source>
</evidence>
<sequence length="279" mass="29524">MILIVGATAHFGRQTVEALAAGGHPVRALSRAPEQAGLPDGVEVVRGDLTREETLAPALSGVRALFLVLPYGLDAAPLLRAARQAGVGRIVFLSSGAVLDGATEQPDVIAAYHHGVEQAIKETGAEWTFLRLLFPAINSLSYAMQLRGSDVVRGAYAGATSAPVHERDVAAVAAEVLTGDGHAGRVYELTGPESMTQADQVRVLGAALGRPLRFEELDAGPVREQLARFMDPAFVNALFDLMEATVGKAAPVNSLVEEITGRPARTYARWAADHVADFR</sequence>
<proteinExistence type="predicted"/>